<dbReference type="EMBL" id="JBHPON010000001">
    <property type="protein sequence ID" value="MFC6035829.1"/>
    <property type="molecule type" value="Genomic_DNA"/>
</dbReference>
<evidence type="ECO:0000256" key="3">
    <source>
        <dbReference type="ARBA" id="ARBA00022723"/>
    </source>
</evidence>
<dbReference type="PANTHER" id="PTHR19372">
    <property type="entry name" value="SULFITE REDUCTASE"/>
    <property type="match status" value="1"/>
</dbReference>
<comment type="cofactor">
    <cofactor evidence="1">
        <name>Mo-molybdopterin</name>
        <dbReference type="ChEBI" id="CHEBI:71302"/>
    </cofactor>
</comment>
<dbReference type="Pfam" id="PF00174">
    <property type="entry name" value="Oxidored_molyb"/>
    <property type="match status" value="1"/>
</dbReference>
<dbReference type="InterPro" id="IPR008335">
    <property type="entry name" value="Mopterin_OxRdtase_euk"/>
</dbReference>
<dbReference type="InterPro" id="IPR014756">
    <property type="entry name" value="Ig_E-set"/>
</dbReference>
<organism evidence="7 8">
    <name type="scientific">Hyphococcus aureus</name>
    <dbReference type="NCBI Taxonomy" id="2666033"/>
    <lineage>
        <taxon>Bacteria</taxon>
        <taxon>Pseudomonadati</taxon>
        <taxon>Pseudomonadota</taxon>
        <taxon>Alphaproteobacteria</taxon>
        <taxon>Parvularculales</taxon>
        <taxon>Parvularculaceae</taxon>
        <taxon>Hyphococcus</taxon>
    </lineage>
</organism>
<dbReference type="PROSITE" id="PS51318">
    <property type="entry name" value="TAT"/>
    <property type="match status" value="1"/>
</dbReference>
<evidence type="ECO:0000256" key="4">
    <source>
        <dbReference type="ARBA" id="ARBA00023002"/>
    </source>
</evidence>
<evidence type="ECO:0000256" key="1">
    <source>
        <dbReference type="ARBA" id="ARBA00001924"/>
    </source>
</evidence>
<feature type="domain" description="Moybdenum cofactor oxidoreductase dimerisation" evidence="6">
    <location>
        <begin position="295"/>
        <end position="412"/>
    </location>
</feature>
<dbReference type="InterPro" id="IPR005066">
    <property type="entry name" value="MoCF_OxRdtse_dimer"/>
</dbReference>
<dbReference type="InterPro" id="IPR006311">
    <property type="entry name" value="TAT_signal"/>
</dbReference>
<dbReference type="Gene3D" id="2.60.40.650">
    <property type="match status" value="1"/>
</dbReference>
<sequence>MSHPSGDQPQHNLSRRALFTGAGTAAFAAALGLPIPFARFLPEGVIPVALAQDGLSGKEGLTILGDRPLNAETPVHLLDENVTSAAHMFVRNNGLTPSLTDEDIANWTLSIDGEVERPLTLSLDDLRGDFQQVALQLQIECGGNGRKFITPAARGNQWSFGAVSCAEWTGVRLSDVLSRAGLKRSAVYTGHYSADLHLSGDPEKHAISRGVPIAKAMEPHTIIAHAMNGDDIPLLNGHPLRLIAPGWPGSCSQKWLTRIAVLDHEHDGEKMTGQSYRIPKTPVAPGTEVADADMKIIESMPVKSIITAPQTGHRVQAGDVFEVHGHAWAGDNDVAAMDVSIDFGATWARADLTRPVNRYAWQHWRADLTLPQHGYYEVWARATDNDGRMQPATQPGWNPRGYLNNLMHRIAVFAL</sequence>
<proteinExistence type="predicted"/>
<evidence type="ECO:0000259" key="5">
    <source>
        <dbReference type="Pfam" id="PF00174"/>
    </source>
</evidence>
<evidence type="ECO:0000313" key="7">
    <source>
        <dbReference type="EMBL" id="MFC6035829.1"/>
    </source>
</evidence>
<dbReference type="RefSeq" id="WP_379878552.1">
    <property type="nucleotide sequence ID" value="NZ_JBHPON010000001.1"/>
</dbReference>
<dbReference type="CDD" id="cd02110">
    <property type="entry name" value="SO_family_Moco_dimer"/>
    <property type="match status" value="1"/>
</dbReference>
<keyword evidence="3" id="KW-0479">Metal-binding</keyword>
<feature type="domain" description="Oxidoreductase molybdopterin-binding" evidence="5">
    <location>
        <begin position="102"/>
        <end position="268"/>
    </location>
</feature>
<dbReference type="Pfam" id="PF03404">
    <property type="entry name" value="Mo-co_dimer"/>
    <property type="match status" value="1"/>
</dbReference>
<gene>
    <name evidence="7" type="ORF">ACFMB1_09760</name>
</gene>
<dbReference type="InterPro" id="IPR036374">
    <property type="entry name" value="OxRdtase_Mopterin-bd_sf"/>
</dbReference>
<name>A0ABW1KV34_9PROT</name>
<dbReference type="SUPFAM" id="SSF81296">
    <property type="entry name" value="E set domains"/>
    <property type="match status" value="1"/>
</dbReference>
<comment type="caution">
    <text evidence="7">The sequence shown here is derived from an EMBL/GenBank/DDBJ whole genome shotgun (WGS) entry which is preliminary data.</text>
</comment>
<dbReference type="PRINTS" id="PR00407">
    <property type="entry name" value="EUMOPTERIN"/>
</dbReference>
<evidence type="ECO:0000259" key="6">
    <source>
        <dbReference type="Pfam" id="PF03404"/>
    </source>
</evidence>
<dbReference type="Proteomes" id="UP001596116">
    <property type="component" value="Unassembled WGS sequence"/>
</dbReference>
<dbReference type="PANTHER" id="PTHR19372:SF7">
    <property type="entry name" value="SULFITE OXIDASE, MITOCHONDRIAL"/>
    <property type="match status" value="1"/>
</dbReference>
<dbReference type="Gene3D" id="3.90.420.10">
    <property type="entry name" value="Oxidoreductase, molybdopterin-binding domain"/>
    <property type="match status" value="1"/>
</dbReference>
<accession>A0ABW1KV34</accession>
<keyword evidence="8" id="KW-1185">Reference proteome</keyword>
<dbReference type="InterPro" id="IPR000572">
    <property type="entry name" value="OxRdtase_Mopterin-bd_dom"/>
</dbReference>
<keyword evidence="2" id="KW-0500">Molybdenum</keyword>
<protein>
    <submittedName>
        <fullName evidence="7">Sulfite oxidase</fullName>
    </submittedName>
</protein>
<dbReference type="SUPFAM" id="SSF56524">
    <property type="entry name" value="Oxidoreductase molybdopterin-binding domain"/>
    <property type="match status" value="1"/>
</dbReference>
<evidence type="ECO:0000256" key="2">
    <source>
        <dbReference type="ARBA" id="ARBA00022505"/>
    </source>
</evidence>
<reference evidence="7 8" key="1">
    <citation type="submission" date="2024-09" db="EMBL/GenBank/DDBJ databases">
        <authorList>
            <person name="Zhang Z.-H."/>
        </authorList>
    </citation>
    <scope>NUCLEOTIDE SEQUENCE [LARGE SCALE GENOMIC DNA]</scope>
    <source>
        <strain evidence="7 8">HHTR114</strain>
    </source>
</reference>
<keyword evidence="4" id="KW-0560">Oxidoreductase</keyword>
<evidence type="ECO:0000313" key="8">
    <source>
        <dbReference type="Proteomes" id="UP001596116"/>
    </source>
</evidence>